<feature type="transmembrane region" description="Helical" evidence="1">
    <location>
        <begin position="61"/>
        <end position="79"/>
    </location>
</feature>
<proteinExistence type="predicted"/>
<feature type="transmembrane region" description="Helical" evidence="1">
    <location>
        <begin position="6"/>
        <end position="23"/>
    </location>
</feature>
<dbReference type="EMBL" id="BK015748">
    <property type="protein sequence ID" value="DAE23150.1"/>
    <property type="molecule type" value="Genomic_DNA"/>
</dbReference>
<dbReference type="Pfam" id="PF16079">
    <property type="entry name" value="Phage_holin_5_2"/>
    <property type="match status" value="1"/>
</dbReference>
<organism evidence="2">
    <name type="scientific">Siphoviridae sp. ctzAk96</name>
    <dbReference type="NCBI Taxonomy" id="2826527"/>
    <lineage>
        <taxon>Viruses</taxon>
        <taxon>Duplodnaviria</taxon>
        <taxon>Heunggongvirae</taxon>
        <taxon>Uroviricota</taxon>
        <taxon>Caudoviricetes</taxon>
    </lineage>
</organism>
<keyword evidence="1" id="KW-0472">Membrane</keyword>
<accession>A0A8S5QVC0</accession>
<sequence length="91" mass="9447">MVDFSQLGTCLAIVVICYLVGLAAKANEKVKDNYIPIIVGAVGGALGIVAMYVIPDYPANDILNAIAVGIISGFASTGADQVYKQTKKNNA</sequence>
<keyword evidence="1" id="KW-0812">Transmembrane</keyword>
<keyword evidence="1" id="KW-1133">Transmembrane helix</keyword>
<name>A0A8S5QVC0_9CAUD</name>
<protein>
    <submittedName>
        <fullName evidence="2">Holin</fullName>
    </submittedName>
</protein>
<reference evidence="2" key="1">
    <citation type="journal article" date="2021" name="Proc. Natl. Acad. Sci. U.S.A.">
        <title>A Catalog of Tens of Thousands of Viruses from Human Metagenomes Reveals Hidden Associations with Chronic Diseases.</title>
        <authorList>
            <person name="Tisza M.J."/>
            <person name="Buck C.B."/>
        </authorList>
    </citation>
    <scope>NUCLEOTIDE SEQUENCE</scope>
    <source>
        <strain evidence="2">CtzAk96</strain>
    </source>
</reference>
<feature type="transmembrane region" description="Helical" evidence="1">
    <location>
        <begin position="35"/>
        <end position="55"/>
    </location>
</feature>
<evidence type="ECO:0000256" key="1">
    <source>
        <dbReference type="SAM" id="Phobius"/>
    </source>
</evidence>
<dbReference type="InterPro" id="IPR032111">
    <property type="entry name" value="Clostridium_phage_holin"/>
</dbReference>
<evidence type="ECO:0000313" key="2">
    <source>
        <dbReference type="EMBL" id="DAE23150.1"/>
    </source>
</evidence>